<organism evidence="16 17">
    <name type="scientific">Candidatus Thalassospirochaeta sargassi</name>
    <dbReference type="NCBI Taxonomy" id="3119039"/>
    <lineage>
        <taxon>Bacteria</taxon>
        <taxon>Pseudomonadati</taxon>
        <taxon>Spirochaetota</taxon>
        <taxon>Spirochaetia</taxon>
        <taxon>Spirochaetales</taxon>
        <taxon>Spirochaetaceae</taxon>
        <taxon>Candidatus Thalassospirochaeta</taxon>
    </lineage>
</organism>
<evidence type="ECO:0000256" key="12">
    <source>
        <dbReference type="ARBA" id="ARBA00051096"/>
    </source>
</evidence>
<dbReference type="NCBIfam" id="NF006829">
    <property type="entry name" value="PRK09352.1"/>
    <property type="match status" value="1"/>
</dbReference>
<evidence type="ECO:0000313" key="16">
    <source>
        <dbReference type="EMBL" id="MDC7227349.1"/>
    </source>
</evidence>
<accession>A0AAJ1IFS1</accession>
<evidence type="ECO:0000313" key="17">
    <source>
        <dbReference type="Proteomes" id="UP001221217"/>
    </source>
</evidence>
<evidence type="ECO:0000256" key="5">
    <source>
        <dbReference type="ARBA" id="ARBA00022516"/>
    </source>
</evidence>
<comment type="subunit">
    <text evidence="13">Homodimer.</text>
</comment>
<dbReference type="SUPFAM" id="SSF53901">
    <property type="entry name" value="Thiolase-like"/>
    <property type="match status" value="1"/>
</dbReference>
<evidence type="ECO:0000256" key="3">
    <source>
        <dbReference type="ARBA" id="ARBA00012333"/>
    </source>
</evidence>
<dbReference type="InterPro" id="IPR016039">
    <property type="entry name" value="Thiolase-like"/>
</dbReference>
<comment type="subcellular location">
    <subcellularLocation>
        <location evidence="13">Cytoplasm</location>
    </subcellularLocation>
</comment>
<comment type="pathway">
    <text evidence="1 13">Lipid metabolism; fatty acid biosynthesis.</text>
</comment>
<dbReference type="InterPro" id="IPR013747">
    <property type="entry name" value="ACP_syn_III_C"/>
</dbReference>
<dbReference type="Proteomes" id="UP001221217">
    <property type="component" value="Unassembled WGS sequence"/>
</dbReference>
<evidence type="ECO:0000256" key="10">
    <source>
        <dbReference type="ARBA" id="ARBA00023268"/>
    </source>
</evidence>
<evidence type="ECO:0000256" key="13">
    <source>
        <dbReference type="HAMAP-Rule" id="MF_01815"/>
    </source>
</evidence>
<evidence type="ECO:0000256" key="2">
    <source>
        <dbReference type="ARBA" id="ARBA00008642"/>
    </source>
</evidence>
<dbReference type="Gene3D" id="3.40.47.10">
    <property type="match status" value="1"/>
</dbReference>
<dbReference type="Pfam" id="PF08541">
    <property type="entry name" value="ACP_syn_III_C"/>
    <property type="match status" value="1"/>
</dbReference>
<feature type="domain" description="Beta-ketoacyl-[acyl-carrier-protein] synthase III N-terminal" evidence="15">
    <location>
        <begin position="107"/>
        <end position="187"/>
    </location>
</feature>
<dbReference type="PANTHER" id="PTHR34069">
    <property type="entry name" value="3-OXOACYL-[ACYL-CARRIER-PROTEIN] SYNTHASE 3"/>
    <property type="match status" value="1"/>
</dbReference>
<reference evidence="16 17" key="1">
    <citation type="submission" date="2022-12" db="EMBL/GenBank/DDBJ databases">
        <title>Metagenome assembled genome from gulf of manar.</title>
        <authorList>
            <person name="Kohli P."/>
            <person name="Pk S."/>
            <person name="Venkata Ramana C."/>
            <person name="Sasikala C."/>
        </authorList>
    </citation>
    <scope>NUCLEOTIDE SEQUENCE [LARGE SCALE GENOMIC DNA]</scope>
    <source>
        <strain evidence="16">JB008</strain>
    </source>
</reference>
<comment type="similarity">
    <text evidence="2 13">Belongs to the thiolase-like superfamily. FabH family.</text>
</comment>
<comment type="function">
    <text evidence="13">Catalyzes the condensation reaction of fatty acid synthesis by the addition to an acyl acceptor of two carbons from malonyl-ACP. Catalyzes the first condensation reaction which initiates fatty acid synthesis and may therefore play a role in governing the total rate of fatty acid production. Possesses both acetoacetyl-ACP synthase and acetyl transacylase activities. Its substrate specificity determines the biosynthesis of branched-chain and/or straight-chain of fatty acids.</text>
</comment>
<evidence type="ECO:0000256" key="9">
    <source>
        <dbReference type="ARBA" id="ARBA00023160"/>
    </source>
</evidence>
<dbReference type="FunFam" id="3.40.47.10:FF:000004">
    <property type="entry name" value="3-oxoacyl-[acyl-carrier-protein] synthase 3"/>
    <property type="match status" value="1"/>
</dbReference>
<keyword evidence="4 13" id="KW-0963">Cytoplasm</keyword>
<dbReference type="AlphaFoldDB" id="A0AAJ1IFS1"/>
<keyword evidence="8 13" id="KW-0443">Lipid metabolism</keyword>
<dbReference type="EMBL" id="JAQQAL010000024">
    <property type="protein sequence ID" value="MDC7227349.1"/>
    <property type="molecule type" value="Genomic_DNA"/>
</dbReference>
<gene>
    <name evidence="13" type="primary">fabH</name>
    <name evidence="16" type="ORF">PQJ61_11360</name>
</gene>
<dbReference type="GO" id="GO:0044550">
    <property type="term" value="P:secondary metabolite biosynthetic process"/>
    <property type="evidence" value="ECO:0007669"/>
    <property type="project" value="TreeGrafter"/>
</dbReference>
<evidence type="ECO:0000259" key="14">
    <source>
        <dbReference type="Pfam" id="PF08541"/>
    </source>
</evidence>
<dbReference type="Pfam" id="PF08545">
    <property type="entry name" value="ACP_syn_III"/>
    <property type="match status" value="1"/>
</dbReference>
<keyword evidence="11 13" id="KW-0012">Acyltransferase</keyword>
<evidence type="ECO:0000256" key="4">
    <source>
        <dbReference type="ARBA" id="ARBA00022490"/>
    </source>
</evidence>
<dbReference type="GO" id="GO:0005737">
    <property type="term" value="C:cytoplasm"/>
    <property type="evidence" value="ECO:0007669"/>
    <property type="project" value="UniProtKB-SubCell"/>
</dbReference>
<protein>
    <recommendedName>
        <fullName evidence="3 13">Beta-ketoacyl-[acyl-carrier-protein] synthase III</fullName>
        <shortName evidence="13">Beta-ketoacyl-ACP synthase III</shortName>
        <shortName evidence="13">KAS III</shortName>
        <ecNumber evidence="3 13">2.3.1.180</ecNumber>
    </recommendedName>
    <alternativeName>
        <fullName evidence="13">3-oxoacyl-[acyl-carrier-protein] synthase 3</fullName>
    </alternativeName>
    <alternativeName>
        <fullName evidence="13">3-oxoacyl-[acyl-carrier-protein] synthase III</fullName>
    </alternativeName>
</protein>
<dbReference type="GO" id="GO:0006633">
    <property type="term" value="P:fatty acid biosynthetic process"/>
    <property type="evidence" value="ECO:0007669"/>
    <property type="project" value="UniProtKB-UniRule"/>
</dbReference>
<keyword evidence="5 13" id="KW-0444">Lipid biosynthesis</keyword>
<keyword evidence="6 13" id="KW-0808">Transferase</keyword>
<dbReference type="InterPro" id="IPR013751">
    <property type="entry name" value="ACP_syn_III_N"/>
</dbReference>
<dbReference type="NCBIfam" id="TIGR00747">
    <property type="entry name" value="fabH"/>
    <property type="match status" value="1"/>
</dbReference>
<evidence type="ECO:0000256" key="8">
    <source>
        <dbReference type="ARBA" id="ARBA00023098"/>
    </source>
</evidence>
<keyword evidence="7 13" id="KW-0276">Fatty acid metabolism</keyword>
<feature type="active site" evidence="13">
    <location>
        <position position="285"/>
    </location>
</feature>
<dbReference type="EC" id="2.3.1.180" evidence="3 13"/>
<name>A0AAJ1IFS1_9SPIO</name>
<sequence length="328" mass="35522">MTAEILGLGAHIPENVITNDELAKTVDTSDEWIRSHTGIGKRHIIAEDKTTSDMAVEAAKIAIERAGIDKEEIDMIIVASASGDYSTFPSTACVVQHKLEIRHTAAMDLAAGCTGFVYGVEVARSMILSGSVKKALVIGVEALSRITNWKDRDTCVLFGDGAGAVVMGKNKSGDGRGILDYFLGAEGDGYMHLMRKAGGAKHPFHCEDTPEKDLYISMNGRRVYGFAVRVNETIINTLLDRNSLTVDDLHKIIPHQANIRIIQAAAKRLSIPMEKFFVVIEEYANTSAASIPIALNAMQERGELNKGDLILTSGFGAGLTYGGNLIRW</sequence>
<evidence type="ECO:0000256" key="11">
    <source>
        <dbReference type="ARBA" id="ARBA00023315"/>
    </source>
</evidence>
<keyword evidence="9 13" id="KW-0275">Fatty acid biosynthesis</keyword>
<dbReference type="HAMAP" id="MF_01815">
    <property type="entry name" value="FabH"/>
    <property type="match status" value="1"/>
</dbReference>
<evidence type="ECO:0000256" key="6">
    <source>
        <dbReference type="ARBA" id="ARBA00022679"/>
    </source>
</evidence>
<feature type="active site" evidence="13">
    <location>
        <position position="113"/>
    </location>
</feature>
<dbReference type="GO" id="GO:0033818">
    <property type="term" value="F:beta-ketoacyl-acyl-carrier-protein synthase III activity"/>
    <property type="evidence" value="ECO:0007669"/>
    <property type="project" value="UniProtKB-UniRule"/>
</dbReference>
<keyword evidence="10 13" id="KW-0511">Multifunctional enzyme</keyword>
<dbReference type="CDD" id="cd00830">
    <property type="entry name" value="KAS_III"/>
    <property type="match status" value="1"/>
</dbReference>
<comment type="caution">
    <text evidence="16">The sequence shown here is derived from an EMBL/GenBank/DDBJ whole genome shotgun (WGS) entry which is preliminary data.</text>
</comment>
<dbReference type="InterPro" id="IPR004655">
    <property type="entry name" value="FabH"/>
</dbReference>
<evidence type="ECO:0000256" key="7">
    <source>
        <dbReference type="ARBA" id="ARBA00022832"/>
    </source>
</evidence>
<feature type="domain" description="Beta-ketoacyl-[acyl-carrier-protein] synthase III C-terminal" evidence="14">
    <location>
        <begin position="239"/>
        <end position="328"/>
    </location>
</feature>
<evidence type="ECO:0000259" key="15">
    <source>
        <dbReference type="Pfam" id="PF08545"/>
    </source>
</evidence>
<evidence type="ECO:0000256" key="1">
    <source>
        <dbReference type="ARBA" id="ARBA00005194"/>
    </source>
</evidence>
<dbReference type="GO" id="GO:0004315">
    <property type="term" value="F:3-oxoacyl-[acyl-carrier-protein] synthase activity"/>
    <property type="evidence" value="ECO:0007669"/>
    <property type="project" value="InterPro"/>
</dbReference>
<feature type="region of interest" description="ACP-binding" evidence="13">
    <location>
        <begin position="256"/>
        <end position="260"/>
    </location>
</feature>
<dbReference type="PANTHER" id="PTHR34069:SF2">
    <property type="entry name" value="BETA-KETOACYL-[ACYL-CARRIER-PROTEIN] SYNTHASE III"/>
    <property type="match status" value="1"/>
</dbReference>
<feature type="active site" evidence="13">
    <location>
        <position position="255"/>
    </location>
</feature>
<comment type="domain">
    <text evidence="13">The last Arg residue of the ACP-binding site is essential for the weak association between ACP/AcpP and FabH.</text>
</comment>
<proteinExistence type="inferred from homology"/>
<comment type="catalytic activity">
    <reaction evidence="12">
        <text>malonyl-[ACP] + acetyl-CoA + H(+) = 3-oxobutanoyl-[ACP] + CO2 + CoA</text>
        <dbReference type="Rhea" id="RHEA:12080"/>
        <dbReference type="Rhea" id="RHEA-COMP:9623"/>
        <dbReference type="Rhea" id="RHEA-COMP:9625"/>
        <dbReference type="ChEBI" id="CHEBI:15378"/>
        <dbReference type="ChEBI" id="CHEBI:16526"/>
        <dbReference type="ChEBI" id="CHEBI:57287"/>
        <dbReference type="ChEBI" id="CHEBI:57288"/>
        <dbReference type="ChEBI" id="CHEBI:78449"/>
        <dbReference type="ChEBI" id="CHEBI:78450"/>
        <dbReference type="EC" id="2.3.1.180"/>
    </reaction>
    <physiologicalReaction direction="left-to-right" evidence="12">
        <dbReference type="Rhea" id="RHEA:12081"/>
    </physiologicalReaction>
</comment>